<organism evidence="1 2">
    <name type="scientific">Shigella dysenteriae 1617</name>
    <dbReference type="NCBI Taxonomy" id="754093"/>
    <lineage>
        <taxon>Bacteria</taxon>
        <taxon>Pseudomonadati</taxon>
        <taxon>Pseudomonadota</taxon>
        <taxon>Gammaproteobacteria</taxon>
        <taxon>Enterobacterales</taxon>
        <taxon>Enterobacteriaceae</taxon>
        <taxon>Shigella</taxon>
    </lineage>
</organism>
<dbReference type="AlphaFoldDB" id="A0A0A6ZR81"/>
<name>A0A0A6ZR81_SHIDY</name>
<evidence type="ECO:0000313" key="1">
    <source>
        <dbReference type="EMBL" id="AHA64121.1"/>
    </source>
</evidence>
<dbReference type="KEGG" id="sdz:Asd1617_01294"/>
<evidence type="ECO:0000313" key="2">
    <source>
        <dbReference type="Proteomes" id="UP000031647"/>
    </source>
</evidence>
<dbReference type="Proteomes" id="UP000031647">
    <property type="component" value="Chromosome"/>
</dbReference>
<dbReference type="HOGENOM" id="CLU_3421197_0_0_6"/>
<sequence>MAELESEILQLRKALNEARLERDI</sequence>
<reference evidence="1 2" key="1">
    <citation type="submission" date="2013-09" db="EMBL/GenBank/DDBJ databases">
        <title>Comparative genomics of Sd1617 to representative strains in evaluating its pathogenesis.</title>
        <authorList>
            <person name="Aksomboon Vongsawan A."/>
            <person name="Kapatral V."/>
            <person name="Vaisvil B."/>
            <person name="Serichantalergs O."/>
            <person name="Hale T.L."/>
            <person name="Mason C.J."/>
        </authorList>
    </citation>
    <scope>NUCLEOTIDE SEQUENCE [LARGE SCALE GENOMIC DNA]</scope>
    <source>
        <strain evidence="1 2">1617</strain>
    </source>
</reference>
<protein>
    <submittedName>
        <fullName evidence="1">Transposase</fullName>
    </submittedName>
</protein>
<accession>A0A0A6ZR81</accession>
<proteinExistence type="predicted"/>
<dbReference type="EMBL" id="CP006736">
    <property type="protein sequence ID" value="AHA64121.1"/>
    <property type="molecule type" value="Genomic_DNA"/>
</dbReference>
<dbReference type="PATRIC" id="fig|754093.4.peg.1271"/>
<gene>
    <name evidence="1" type="ORF">Asd1617_01294</name>
</gene>